<dbReference type="AlphaFoldDB" id="A0A016T2A1"/>
<comment type="caution">
    <text evidence="1">The sequence shown here is derived from an EMBL/GenBank/DDBJ whole genome shotgun (WGS) entry which is preliminary data.</text>
</comment>
<name>A0A016T2A1_9BILA</name>
<evidence type="ECO:0000313" key="2">
    <source>
        <dbReference type="Proteomes" id="UP000024635"/>
    </source>
</evidence>
<reference evidence="2" key="1">
    <citation type="journal article" date="2015" name="Nat. Genet.">
        <title>The genome and transcriptome of the zoonotic hookworm Ancylostoma ceylanicum identify infection-specific gene families.</title>
        <authorList>
            <person name="Schwarz E.M."/>
            <person name="Hu Y."/>
            <person name="Antoshechkin I."/>
            <person name="Miller M.M."/>
            <person name="Sternberg P.W."/>
            <person name="Aroian R.V."/>
        </authorList>
    </citation>
    <scope>NUCLEOTIDE SEQUENCE</scope>
    <source>
        <strain evidence="2">HY135</strain>
    </source>
</reference>
<accession>A0A016T2A1</accession>
<gene>
    <name evidence="1" type="primary">Acey_s0147.g2566</name>
    <name evidence="1" type="ORF">Y032_0147g2566</name>
</gene>
<dbReference type="SUPFAM" id="SSF55797">
    <property type="entry name" value="PR-1-like"/>
    <property type="match status" value="1"/>
</dbReference>
<keyword evidence="2" id="KW-1185">Reference proteome</keyword>
<dbReference type="OrthoDB" id="10513588at2759"/>
<evidence type="ECO:0000313" key="1">
    <source>
        <dbReference type="EMBL" id="EYB96704.1"/>
    </source>
</evidence>
<proteinExistence type="predicted"/>
<sequence>MEGMAEQPHDFHEVNEFGINFSNIGAPWKENMVELIQGVLQSWTETDGLQQMIHHNTTRIGCSYYMLPTDWSLKVLCLYDNRPQRDGQSERYFGPQGATTSYILATVKNSSTSGKDNCNTYYDRTSMETTPGQQQQQQLLYIFVGMLPLPNDMQLNHNS</sequence>
<organism evidence="1 2">
    <name type="scientific">Ancylostoma ceylanicum</name>
    <dbReference type="NCBI Taxonomy" id="53326"/>
    <lineage>
        <taxon>Eukaryota</taxon>
        <taxon>Metazoa</taxon>
        <taxon>Ecdysozoa</taxon>
        <taxon>Nematoda</taxon>
        <taxon>Chromadorea</taxon>
        <taxon>Rhabditida</taxon>
        <taxon>Rhabditina</taxon>
        <taxon>Rhabditomorpha</taxon>
        <taxon>Strongyloidea</taxon>
        <taxon>Ancylostomatidae</taxon>
        <taxon>Ancylostomatinae</taxon>
        <taxon>Ancylostoma</taxon>
    </lineage>
</organism>
<dbReference type="Proteomes" id="UP000024635">
    <property type="component" value="Unassembled WGS sequence"/>
</dbReference>
<protein>
    <submittedName>
        <fullName evidence="1">Uncharacterized protein</fullName>
    </submittedName>
</protein>
<dbReference type="InterPro" id="IPR035940">
    <property type="entry name" value="CAP_sf"/>
</dbReference>
<dbReference type="EMBL" id="JARK01001483">
    <property type="protein sequence ID" value="EYB96704.1"/>
    <property type="molecule type" value="Genomic_DNA"/>
</dbReference>
<dbReference type="Gene3D" id="3.40.33.10">
    <property type="entry name" value="CAP"/>
    <property type="match status" value="1"/>
</dbReference>